<organism evidence="15">
    <name type="scientific">Culicoides sonorensis</name>
    <name type="common">Biting midge</name>
    <dbReference type="NCBI Taxonomy" id="179676"/>
    <lineage>
        <taxon>Eukaryota</taxon>
        <taxon>Metazoa</taxon>
        <taxon>Ecdysozoa</taxon>
        <taxon>Arthropoda</taxon>
        <taxon>Hexapoda</taxon>
        <taxon>Insecta</taxon>
        <taxon>Pterygota</taxon>
        <taxon>Neoptera</taxon>
        <taxon>Endopterygota</taxon>
        <taxon>Diptera</taxon>
        <taxon>Nematocera</taxon>
        <taxon>Chironomoidea</taxon>
        <taxon>Ceratopogonidae</taxon>
        <taxon>Ceratopogoninae</taxon>
        <taxon>Culicoides</taxon>
        <taxon>Monoculicoides</taxon>
    </lineage>
</organism>
<feature type="transmembrane region" description="Helical" evidence="14">
    <location>
        <begin position="6"/>
        <end position="28"/>
    </location>
</feature>
<evidence type="ECO:0000256" key="11">
    <source>
        <dbReference type="ARBA" id="ARBA00023004"/>
    </source>
</evidence>
<keyword evidence="8" id="KW-0256">Endoplasmic reticulum</keyword>
<dbReference type="GO" id="GO:0016705">
    <property type="term" value="F:oxidoreductase activity, acting on paired donors, with incorporation or reduction of molecular oxygen"/>
    <property type="evidence" value="ECO:0007669"/>
    <property type="project" value="InterPro"/>
</dbReference>
<dbReference type="PRINTS" id="PR00463">
    <property type="entry name" value="EP450I"/>
</dbReference>
<name>A0A336LPX2_CULSO</name>
<dbReference type="InterPro" id="IPR001128">
    <property type="entry name" value="Cyt_P450"/>
</dbReference>
<evidence type="ECO:0000256" key="10">
    <source>
        <dbReference type="ARBA" id="ARBA00023002"/>
    </source>
</evidence>
<keyword evidence="9" id="KW-0492">Microsome</keyword>
<evidence type="ECO:0000256" key="2">
    <source>
        <dbReference type="ARBA" id="ARBA00003690"/>
    </source>
</evidence>
<keyword evidence="11" id="KW-0408">Iron</keyword>
<dbReference type="InterPro" id="IPR002401">
    <property type="entry name" value="Cyt_P450_E_grp-I"/>
</dbReference>
<keyword evidence="7" id="KW-0479">Metal-binding</keyword>
<dbReference type="PANTHER" id="PTHR24291:SF189">
    <property type="entry name" value="CYTOCHROME P450 4C3-RELATED"/>
    <property type="match status" value="1"/>
</dbReference>
<keyword evidence="13 14" id="KW-0472">Membrane</keyword>
<dbReference type="PANTHER" id="PTHR24291">
    <property type="entry name" value="CYTOCHROME P450 FAMILY 4"/>
    <property type="match status" value="1"/>
</dbReference>
<dbReference type="InterPro" id="IPR050196">
    <property type="entry name" value="Cytochrome_P450_Monoox"/>
</dbReference>
<dbReference type="GO" id="GO:0020037">
    <property type="term" value="F:heme binding"/>
    <property type="evidence" value="ECO:0007669"/>
    <property type="project" value="InterPro"/>
</dbReference>
<evidence type="ECO:0000256" key="3">
    <source>
        <dbReference type="ARBA" id="ARBA00004174"/>
    </source>
</evidence>
<evidence type="ECO:0000256" key="6">
    <source>
        <dbReference type="ARBA" id="ARBA00022617"/>
    </source>
</evidence>
<dbReference type="VEuPathDB" id="VectorBase:CSON000639"/>
<keyword evidence="10" id="KW-0560">Oxidoreductase</keyword>
<evidence type="ECO:0000256" key="9">
    <source>
        <dbReference type="ARBA" id="ARBA00022848"/>
    </source>
</evidence>
<dbReference type="Pfam" id="PF00067">
    <property type="entry name" value="p450"/>
    <property type="match status" value="1"/>
</dbReference>
<accession>A0A336LPX2</accession>
<dbReference type="OMA" id="PWINIPP"/>
<comment type="function">
    <text evidence="2">May be involved in the metabolism of insect hormones and in the breakdown of synthetic insecticides.</text>
</comment>
<dbReference type="EMBL" id="UFQT01000109">
    <property type="protein sequence ID" value="SSX20134.1"/>
    <property type="molecule type" value="Genomic_DNA"/>
</dbReference>
<comment type="subcellular location">
    <subcellularLocation>
        <location evidence="4">Endoplasmic reticulum membrane</location>
        <topology evidence="4">Peripheral membrane protein</topology>
    </subcellularLocation>
    <subcellularLocation>
        <location evidence="3">Microsome membrane</location>
        <topology evidence="3">Peripheral membrane protein</topology>
    </subcellularLocation>
</comment>
<dbReference type="GO" id="GO:0004497">
    <property type="term" value="F:monooxygenase activity"/>
    <property type="evidence" value="ECO:0007669"/>
    <property type="project" value="UniProtKB-KW"/>
</dbReference>
<evidence type="ECO:0000256" key="8">
    <source>
        <dbReference type="ARBA" id="ARBA00022824"/>
    </source>
</evidence>
<comment type="similarity">
    <text evidence="5">Belongs to the cytochrome P450 family.</text>
</comment>
<evidence type="ECO:0000256" key="1">
    <source>
        <dbReference type="ARBA" id="ARBA00001971"/>
    </source>
</evidence>
<evidence type="ECO:0000256" key="14">
    <source>
        <dbReference type="SAM" id="Phobius"/>
    </source>
</evidence>
<dbReference type="GO" id="GO:0005789">
    <property type="term" value="C:endoplasmic reticulum membrane"/>
    <property type="evidence" value="ECO:0007669"/>
    <property type="project" value="UniProtKB-SubCell"/>
</dbReference>
<sequence>MMWWPLLWFTLNLKYILLVLIGALYFYWHWTRKDLYISSCKLEGPLSWPIIGNLPDVFKHRKCILNFANELTTKYAHPQKFWMGPFLAVYVANPDDLQIILNHENALDKTFIYQFGNDYVGRCLLTVEGNIWRMRRKLIKPTFNVEVLEKYIKKFDKLSEILVKELEKTSEKEINVFDFVARCTLDMISSTAFDTELHAQTTPIGDQMIQATHNIFNVLLKRAVRLWLYADVIFRKTKLYQSFMKSVSIFHNYTDMVFNRKLKEWQLKLNEFPEPSIHNSPKCYVDGLLYNYLTYNNNSKTENLTQEQVKREMDVMFAAGSDTTAHAVSFILLIIAMFPEHQKLVHKEISELLEKINANDEGCIEKLHLHELKYLDRVINECLRLYPPTPLIARELSGKNNP</sequence>
<reference evidence="15" key="1">
    <citation type="submission" date="2018-07" db="EMBL/GenBank/DDBJ databases">
        <authorList>
            <person name="Quirk P.G."/>
            <person name="Krulwich T.A."/>
        </authorList>
    </citation>
    <scope>NUCLEOTIDE SEQUENCE</scope>
</reference>
<evidence type="ECO:0000256" key="12">
    <source>
        <dbReference type="ARBA" id="ARBA00023033"/>
    </source>
</evidence>
<gene>
    <name evidence="15" type="primary">CSON000639</name>
</gene>
<keyword evidence="12" id="KW-0503">Monooxygenase</keyword>
<evidence type="ECO:0000256" key="13">
    <source>
        <dbReference type="ARBA" id="ARBA00023136"/>
    </source>
</evidence>
<dbReference type="Gene3D" id="1.10.630.10">
    <property type="entry name" value="Cytochrome P450"/>
    <property type="match status" value="1"/>
</dbReference>
<dbReference type="SUPFAM" id="SSF48264">
    <property type="entry name" value="Cytochrome P450"/>
    <property type="match status" value="1"/>
</dbReference>
<keyword evidence="6" id="KW-0349">Heme</keyword>
<protein>
    <submittedName>
        <fullName evidence="15">CSON000639 protein</fullName>
    </submittedName>
</protein>
<proteinExistence type="inferred from homology"/>
<evidence type="ECO:0000256" key="7">
    <source>
        <dbReference type="ARBA" id="ARBA00022723"/>
    </source>
</evidence>
<dbReference type="AlphaFoldDB" id="A0A336LPX2"/>
<evidence type="ECO:0000256" key="4">
    <source>
        <dbReference type="ARBA" id="ARBA00004406"/>
    </source>
</evidence>
<evidence type="ECO:0000256" key="5">
    <source>
        <dbReference type="ARBA" id="ARBA00010617"/>
    </source>
</evidence>
<keyword evidence="14" id="KW-1133">Transmembrane helix</keyword>
<evidence type="ECO:0000313" key="15">
    <source>
        <dbReference type="EMBL" id="SSX20134.1"/>
    </source>
</evidence>
<keyword evidence="14" id="KW-0812">Transmembrane</keyword>
<dbReference type="GO" id="GO:0005506">
    <property type="term" value="F:iron ion binding"/>
    <property type="evidence" value="ECO:0007669"/>
    <property type="project" value="InterPro"/>
</dbReference>
<dbReference type="InterPro" id="IPR036396">
    <property type="entry name" value="Cyt_P450_sf"/>
</dbReference>
<comment type="cofactor">
    <cofactor evidence="1">
        <name>heme</name>
        <dbReference type="ChEBI" id="CHEBI:30413"/>
    </cofactor>
</comment>